<proteinExistence type="predicted"/>
<evidence type="ECO:0000313" key="2">
    <source>
        <dbReference type="Proteomes" id="UP000184480"/>
    </source>
</evidence>
<dbReference type="STRING" id="1346286.SAMN05444362_11310"/>
<evidence type="ECO:0008006" key="3">
    <source>
        <dbReference type="Google" id="ProtNLM"/>
    </source>
</evidence>
<dbReference type="OrthoDB" id="1011799at2"/>
<dbReference type="Proteomes" id="UP000184480">
    <property type="component" value="Unassembled WGS sequence"/>
</dbReference>
<dbReference type="SUPFAM" id="SSF55961">
    <property type="entry name" value="Bet v1-like"/>
    <property type="match status" value="1"/>
</dbReference>
<accession>A0A1M5G0A5</accession>
<protein>
    <recommendedName>
        <fullName evidence="3">Polyketide cyclase / dehydrase and lipid transport</fullName>
    </recommendedName>
</protein>
<sequence length="142" mass="16034">MTEYTSDVKTIPYSSEVIFAVLSDFRKLDLVKDKLPENKVNNFTYDQDSCSLNVSPIGNVKFVIVERNPHSSIKLEAQQLPFELNLTIELKQNSENETNLGLVVNANLNPFLKPMVSKPLQEGLNKMADMLASLPYNELTDK</sequence>
<dbReference type="AlphaFoldDB" id="A0A1M5G0A5"/>
<reference evidence="2" key="1">
    <citation type="submission" date="2016-11" db="EMBL/GenBank/DDBJ databases">
        <authorList>
            <person name="Varghese N."/>
            <person name="Submissions S."/>
        </authorList>
    </citation>
    <scope>NUCLEOTIDE SEQUENCE [LARGE SCALE GENOMIC DNA]</scope>
    <source>
        <strain evidence="2">DSM 27370</strain>
    </source>
</reference>
<name>A0A1M5G0A5_9BACT</name>
<dbReference type="RefSeq" id="WP_062181038.1">
    <property type="nucleotide sequence ID" value="NZ_BBXL01000012.1"/>
</dbReference>
<keyword evidence="2" id="KW-1185">Reference proteome</keyword>
<evidence type="ECO:0000313" key="1">
    <source>
        <dbReference type="EMBL" id="SHF97149.1"/>
    </source>
</evidence>
<dbReference type="EMBL" id="FQUC01000013">
    <property type="protein sequence ID" value="SHF97149.1"/>
    <property type="molecule type" value="Genomic_DNA"/>
</dbReference>
<organism evidence="1 2">
    <name type="scientific">Dysgonomonas macrotermitis</name>
    <dbReference type="NCBI Taxonomy" id="1346286"/>
    <lineage>
        <taxon>Bacteria</taxon>
        <taxon>Pseudomonadati</taxon>
        <taxon>Bacteroidota</taxon>
        <taxon>Bacteroidia</taxon>
        <taxon>Bacteroidales</taxon>
        <taxon>Dysgonomonadaceae</taxon>
        <taxon>Dysgonomonas</taxon>
    </lineage>
</organism>
<gene>
    <name evidence="1" type="ORF">SAMN05444362_11310</name>
</gene>